<evidence type="ECO:0000313" key="2">
    <source>
        <dbReference type="EMBL" id="WZN67056.1"/>
    </source>
</evidence>
<dbReference type="CDD" id="cd03190">
    <property type="entry name" value="GST_C_Omega_like"/>
    <property type="match status" value="1"/>
</dbReference>
<dbReference type="EMBL" id="CP151517">
    <property type="protein sequence ID" value="WZN67056.1"/>
    <property type="molecule type" value="Genomic_DNA"/>
</dbReference>
<dbReference type="InterPro" id="IPR047047">
    <property type="entry name" value="GST_Omega-like_C"/>
</dbReference>
<dbReference type="GO" id="GO:0004364">
    <property type="term" value="F:glutathione transferase activity"/>
    <property type="evidence" value="ECO:0007669"/>
    <property type="project" value="InterPro"/>
</dbReference>
<dbReference type="Proteomes" id="UP001472866">
    <property type="component" value="Chromosome 17"/>
</dbReference>
<dbReference type="Gene3D" id="3.40.30.10">
    <property type="entry name" value="Glutaredoxin"/>
    <property type="match status" value="1"/>
</dbReference>
<dbReference type="SUPFAM" id="SSF52833">
    <property type="entry name" value="Thioredoxin-like"/>
    <property type="match status" value="1"/>
</dbReference>
<organism evidence="2 3">
    <name type="scientific">Chloropicon roscoffensis</name>
    <dbReference type="NCBI Taxonomy" id="1461544"/>
    <lineage>
        <taxon>Eukaryota</taxon>
        <taxon>Viridiplantae</taxon>
        <taxon>Chlorophyta</taxon>
        <taxon>Chloropicophyceae</taxon>
        <taxon>Chloropicales</taxon>
        <taxon>Chloropicaceae</taxon>
        <taxon>Chloropicon</taxon>
    </lineage>
</organism>
<dbReference type="InterPro" id="IPR004045">
    <property type="entry name" value="Glutathione_S-Trfase_N"/>
</dbReference>
<name>A0AAX4PMF1_9CHLO</name>
<dbReference type="Pfam" id="PF13409">
    <property type="entry name" value="GST_N_2"/>
    <property type="match status" value="1"/>
</dbReference>
<dbReference type="GO" id="GO:0005737">
    <property type="term" value="C:cytoplasm"/>
    <property type="evidence" value="ECO:0007669"/>
    <property type="project" value="TreeGrafter"/>
</dbReference>
<dbReference type="PROSITE" id="PS50405">
    <property type="entry name" value="GST_CTER"/>
    <property type="match status" value="1"/>
</dbReference>
<dbReference type="PANTHER" id="PTHR32419">
    <property type="entry name" value="GLUTATHIONYL-HYDROQUINONE REDUCTASE"/>
    <property type="match status" value="1"/>
</dbReference>
<dbReference type="InterPro" id="IPR036282">
    <property type="entry name" value="Glutathione-S-Trfase_C_sf"/>
</dbReference>
<evidence type="ECO:0000259" key="1">
    <source>
        <dbReference type="PROSITE" id="PS50405"/>
    </source>
</evidence>
<dbReference type="SUPFAM" id="SSF47616">
    <property type="entry name" value="GST C-terminal domain-like"/>
    <property type="match status" value="1"/>
</dbReference>
<sequence>MVMVVSTAGGGFFGGPRGRAVTVATTSSSRVPQGRQPHPLRRGTKVKTFSSNKGFGLLEWAGDLVPQPLVVKTTKFAWKEAWKTMTRELAPQDGLGAYTRPNDAFVLGEDEFRDSTKVPTSGLFLYTGNACPWCHRVSFAVKLLGLDSRVRCVQLEDDAERATRGGWIIAGRDKKRDPCFLASDLREVYERGQRGKSSPGYVGRCTAPVLVDGNAKRILSNNSTNILRCLNHLAAGASREDWGAVNLWPAQLEDEIEEMNGYLYSNLNNAVYQAGFSTTQDAHDAAASKVFDCLDRLEAVLSEREFLMGDKITASDLLLLPTLCRFDAAYAVLFKCSRRRVTDYPQLTSWMQRMFELEGSHETFDLEAAKQSYYKQLFPLNPSGIVPYGPTLSDLGVDNGLDRKVVRRGSPEFLSRVHLAP</sequence>
<evidence type="ECO:0000313" key="3">
    <source>
        <dbReference type="Proteomes" id="UP001472866"/>
    </source>
</evidence>
<gene>
    <name evidence="2" type="ORF">HKI87_17g86280</name>
</gene>
<dbReference type="InterPro" id="IPR010987">
    <property type="entry name" value="Glutathione-S-Trfase_C-like"/>
</dbReference>
<proteinExistence type="predicted"/>
<protein>
    <submittedName>
        <fullName evidence="2">Glutathionyl-hydroquinone reductase</fullName>
    </submittedName>
</protein>
<dbReference type="Gene3D" id="1.20.1050.10">
    <property type="match status" value="1"/>
</dbReference>
<keyword evidence="3" id="KW-1185">Reference proteome</keyword>
<reference evidence="2 3" key="1">
    <citation type="submission" date="2024-03" db="EMBL/GenBank/DDBJ databases">
        <title>Complete genome sequence of the green alga Chloropicon roscoffensis RCC1871.</title>
        <authorList>
            <person name="Lemieux C."/>
            <person name="Pombert J.-F."/>
            <person name="Otis C."/>
            <person name="Turmel M."/>
        </authorList>
    </citation>
    <scope>NUCLEOTIDE SEQUENCE [LARGE SCALE GENOMIC DNA]</scope>
    <source>
        <strain evidence="2 3">RCC1871</strain>
    </source>
</reference>
<dbReference type="Pfam" id="PF13410">
    <property type="entry name" value="GST_C_2"/>
    <property type="match status" value="1"/>
</dbReference>
<accession>A0AAX4PMF1</accession>
<dbReference type="InterPro" id="IPR016639">
    <property type="entry name" value="GST_Omega/GSH"/>
</dbReference>
<dbReference type="AlphaFoldDB" id="A0AAX4PMF1"/>
<feature type="domain" description="GST C-terminal" evidence="1">
    <location>
        <begin position="238"/>
        <end position="376"/>
    </location>
</feature>
<dbReference type="InterPro" id="IPR036249">
    <property type="entry name" value="Thioredoxin-like_sf"/>
</dbReference>
<dbReference type="PANTHER" id="PTHR32419:SF6">
    <property type="entry name" value="GLUTATHIONE S-TRANSFERASE OMEGA-LIKE 1-RELATED"/>
    <property type="match status" value="1"/>
</dbReference>